<evidence type="ECO:0000259" key="1">
    <source>
        <dbReference type="PROSITE" id="PS51674"/>
    </source>
</evidence>
<name>A0AAQ1TXW5_CORST</name>
<reference evidence="2 3" key="1">
    <citation type="submission" date="2019-06" db="EMBL/GenBank/DDBJ databases">
        <title>Draft genome sequence of Corynebacterium striatum NBRC 15291.</title>
        <authorList>
            <person name="Miura T."/>
            <person name="Furukawa M."/>
            <person name="Shimamura M."/>
            <person name="Ohyama Y."/>
            <person name="Yamazoe A."/>
            <person name="Kawasaki H."/>
        </authorList>
    </citation>
    <scope>NUCLEOTIDE SEQUENCE [LARGE SCALE GENOMIC DNA]</scope>
    <source>
        <strain evidence="2 3">NBRC 15291</strain>
    </source>
</reference>
<feature type="domain" description="4Fe-4S Wbl-type" evidence="1">
    <location>
        <begin position="21"/>
        <end position="80"/>
    </location>
</feature>
<protein>
    <recommendedName>
        <fullName evidence="1">4Fe-4S Wbl-type domain-containing protein</fullName>
    </recommendedName>
</protein>
<organism evidence="2 3">
    <name type="scientific">Corynebacterium striatum</name>
    <dbReference type="NCBI Taxonomy" id="43770"/>
    <lineage>
        <taxon>Bacteria</taxon>
        <taxon>Bacillati</taxon>
        <taxon>Actinomycetota</taxon>
        <taxon>Actinomycetes</taxon>
        <taxon>Mycobacteriales</taxon>
        <taxon>Corynebacteriaceae</taxon>
        <taxon>Corynebacterium</taxon>
    </lineage>
</organism>
<evidence type="ECO:0000313" key="3">
    <source>
        <dbReference type="Proteomes" id="UP000315234"/>
    </source>
</evidence>
<sequence>MTTLITPHNRRMNNKWRWEAKCLGDDPAKYDLDNRTSNKAATARELCAGCPVKRECATDALQREAWGTVRAGVWLPGNGLMNYQQQNYIDVLKRVAAGEDA</sequence>
<dbReference type="InterPro" id="IPR034768">
    <property type="entry name" value="4FE4S_WBL"/>
</dbReference>
<dbReference type="RefSeq" id="WP_115340910.1">
    <property type="nucleotide sequence ID" value="NZ_BJLD01000001.1"/>
</dbReference>
<dbReference type="Pfam" id="PF02467">
    <property type="entry name" value="Whib"/>
    <property type="match status" value="1"/>
</dbReference>
<proteinExistence type="predicted"/>
<dbReference type="Proteomes" id="UP000315234">
    <property type="component" value="Unassembled WGS sequence"/>
</dbReference>
<dbReference type="EMBL" id="BJLD01000001">
    <property type="protein sequence ID" value="GEA42086.1"/>
    <property type="molecule type" value="Genomic_DNA"/>
</dbReference>
<accession>A0AAQ1TXW5</accession>
<gene>
    <name evidence="2" type="ORF">Cst04h_02560</name>
</gene>
<dbReference type="AlphaFoldDB" id="A0AAQ1TXW5"/>
<comment type="caution">
    <text evidence="2">The sequence shown here is derived from an EMBL/GenBank/DDBJ whole genome shotgun (WGS) entry which is preliminary data.</text>
</comment>
<evidence type="ECO:0000313" key="2">
    <source>
        <dbReference type="EMBL" id="GEA42086.1"/>
    </source>
</evidence>
<dbReference type="PROSITE" id="PS51674">
    <property type="entry name" value="4FE4S_WBL"/>
    <property type="match status" value="1"/>
</dbReference>